<dbReference type="eggNOG" id="COG0122">
    <property type="taxonomic scope" value="Bacteria"/>
</dbReference>
<dbReference type="EMBL" id="AP012204">
    <property type="protein sequence ID" value="BAK33296.1"/>
    <property type="molecule type" value="Genomic_DNA"/>
</dbReference>
<evidence type="ECO:0000256" key="3">
    <source>
        <dbReference type="SAM" id="MobiDB-lite"/>
    </source>
</evidence>
<evidence type="ECO:0000313" key="4">
    <source>
        <dbReference type="EMBL" id="BAK33296.1"/>
    </source>
</evidence>
<organism evidence="4 5">
    <name type="scientific">Microlunatus phosphovorus (strain ATCC 700054 / DSM 10555 / JCM 9379 / NBRC 101784 / NCIMB 13414 / VKM Ac-1990 / NM-1)</name>
    <dbReference type="NCBI Taxonomy" id="1032480"/>
    <lineage>
        <taxon>Bacteria</taxon>
        <taxon>Bacillati</taxon>
        <taxon>Actinomycetota</taxon>
        <taxon>Actinomycetes</taxon>
        <taxon>Propionibacteriales</taxon>
        <taxon>Propionibacteriaceae</taxon>
        <taxon>Microlunatus</taxon>
    </lineage>
</organism>
<keyword evidence="5" id="KW-1185">Reference proteome</keyword>
<dbReference type="AlphaFoldDB" id="F5XIX0"/>
<dbReference type="GO" id="GO:0043916">
    <property type="term" value="F:DNA-7-methylguanine glycosylase activity"/>
    <property type="evidence" value="ECO:0007669"/>
    <property type="project" value="TreeGrafter"/>
</dbReference>
<sequence>MAGSQEERLKAERLRGLDREITCDVPVLLDPLIRAHHRGPGDPTHRRLGPGHWLRASLTPEGPVLLRLAAAGAMVAARAWGPGAEWALDQLPMLLGAADDPSGFEPRPEHEALVQAHRRIGAGLRVGRSERVWEALAPACLEQVVTGTEAFRAFRLLVREFGEPAPGPATDPESAAYGMRVPPPAHVWAKIPSWRFLAAGVEQRRSATLVRAAGRATALERSLELDGQAAGTALRSLPGIGGWTSAEVRQRAHGDADAWSIYDYHVAKHITYALVGEPLDDAACLEILEPYRGHRYRVQLLLTLAGPRKPRRGPRMSLPTHTPYATKGRS</sequence>
<feature type="region of interest" description="Disordered" evidence="3">
    <location>
        <begin position="307"/>
        <end position="330"/>
    </location>
</feature>
<reference evidence="4 5" key="1">
    <citation type="submission" date="2011-05" db="EMBL/GenBank/DDBJ databases">
        <title>Whole genome sequence of Microlunatus phosphovorus NM-1.</title>
        <authorList>
            <person name="Hosoyama A."/>
            <person name="Sasaki K."/>
            <person name="Harada T."/>
            <person name="Igarashi R."/>
            <person name="Kawakoshi A."/>
            <person name="Sasagawa M."/>
            <person name="Fukada J."/>
            <person name="Nakamura S."/>
            <person name="Katano Y."/>
            <person name="Hanada S."/>
            <person name="Kamagata Y."/>
            <person name="Nakamura N."/>
            <person name="Yamazaki S."/>
            <person name="Fujita N."/>
        </authorList>
    </citation>
    <scope>NUCLEOTIDE SEQUENCE [LARGE SCALE GENOMIC DNA]</scope>
    <source>
        <strain evidence="5">ATCC 700054 / DSM 10555 / JCM 9379 / NBRC 101784 / NCIMB 13414 / VKM Ac-1990 / NM-1</strain>
    </source>
</reference>
<name>F5XIX0_MICPN</name>
<dbReference type="Proteomes" id="UP000007947">
    <property type="component" value="Chromosome"/>
</dbReference>
<keyword evidence="1" id="KW-0227">DNA damage</keyword>
<dbReference type="SUPFAM" id="SSF48150">
    <property type="entry name" value="DNA-glycosylase"/>
    <property type="match status" value="1"/>
</dbReference>
<dbReference type="InterPro" id="IPR011257">
    <property type="entry name" value="DNA_glycosylase"/>
</dbReference>
<accession>F5XIX0</accession>
<evidence type="ECO:0000256" key="2">
    <source>
        <dbReference type="ARBA" id="ARBA00023204"/>
    </source>
</evidence>
<dbReference type="GO" id="GO:0006307">
    <property type="term" value="P:DNA alkylation repair"/>
    <property type="evidence" value="ECO:0007669"/>
    <property type="project" value="TreeGrafter"/>
</dbReference>
<gene>
    <name evidence="4" type="ordered locus">MLP_02820</name>
</gene>
<dbReference type="HOGENOM" id="CLU_052970_0_0_11"/>
<dbReference type="PANTHER" id="PTHR43003">
    <property type="entry name" value="DNA-3-METHYLADENINE GLYCOSYLASE"/>
    <property type="match status" value="1"/>
</dbReference>
<dbReference type="GO" id="GO:0008725">
    <property type="term" value="F:DNA-3-methyladenine glycosylase activity"/>
    <property type="evidence" value="ECO:0007669"/>
    <property type="project" value="TreeGrafter"/>
</dbReference>
<dbReference type="KEGG" id="mph:MLP_02820"/>
<dbReference type="GO" id="GO:0032131">
    <property type="term" value="F:alkylated DNA binding"/>
    <property type="evidence" value="ECO:0007669"/>
    <property type="project" value="TreeGrafter"/>
</dbReference>
<dbReference type="GO" id="GO:0032993">
    <property type="term" value="C:protein-DNA complex"/>
    <property type="evidence" value="ECO:0007669"/>
    <property type="project" value="TreeGrafter"/>
</dbReference>
<evidence type="ECO:0008006" key="6">
    <source>
        <dbReference type="Google" id="ProtNLM"/>
    </source>
</evidence>
<dbReference type="PANTHER" id="PTHR43003:SF6">
    <property type="entry name" value="DNA GLYCOSYLASE"/>
    <property type="match status" value="1"/>
</dbReference>
<proteinExistence type="predicted"/>
<evidence type="ECO:0000313" key="5">
    <source>
        <dbReference type="Proteomes" id="UP000007947"/>
    </source>
</evidence>
<protein>
    <recommendedName>
        <fullName evidence="6">3-methyladenine DNA glycosylase</fullName>
    </recommendedName>
</protein>
<keyword evidence="2" id="KW-0234">DNA repair</keyword>
<dbReference type="STRING" id="1032480.MLP_02820"/>
<dbReference type="GO" id="GO:0005737">
    <property type="term" value="C:cytoplasm"/>
    <property type="evidence" value="ECO:0007669"/>
    <property type="project" value="TreeGrafter"/>
</dbReference>
<dbReference type="Gene3D" id="1.10.340.30">
    <property type="entry name" value="Hypothetical protein, domain 2"/>
    <property type="match status" value="1"/>
</dbReference>
<evidence type="ECO:0000256" key="1">
    <source>
        <dbReference type="ARBA" id="ARBA00022763"/>
    </source>
</evidence>
<dbReference type="InterPro" id="IPR051912">
    <property type="entry name" value="Alkylbase_DNA_Glycosylase/TA"/>
</dbReference>
<dbReference type="GO" id="GO:0006285">
    <property type="term" value="P:base-excision repair, AP site formation"/>
    <property type="evidence" value="ECO:0007669"/>
    <property type="project" value="TreeGrafter"/>
</dbReference>